<feature type="chain" id="PRO_5040169056" description="Probable glucan endo-1,3-beta-glucosidase eglC" evidence="25">
    <location>
        <begin position="20"/>
        <end position="476"/>
    </location>
</feature>
<dbReference type="EC" id="3.2.1.39" evidence="5"/>
<keyword evidence="7" id="KW-1003">Cell membrane</keyword>
<dbReference type="EMBL" id="JAGTJQ010000005">
    <property type="protein sequence ID" value="KAH7031093.1"/>
    <property type="molecule type" value="Genomic_DNA"/>
</dbReference>
<feature type="transmembrane region" description="Helical" evidence="24">
    <location>
        <begin position="456"/>
        <end position="475"/>
    </location>
</feature>
<dbReference type="FunFam" id="3.20.20.80:FF:000233">
    <property type="entry name" value="Probable glucan endo-1,3-beta-glucosidase eglC"/>
    <property type="match status" value="1"/>
</dbReference>
<evidence type="ECO:0000256" key="16">
    <source>
        <dbReference type="ARBA" id="ARBA00023288"/>
    </source>
</evidence>
<dbReference type="AlphaFoldDB" id="A0A9P8Y717"/>
<evidence type="ECO:0000313" key="26">
    <source>
        <dbReference type="EMBL" id="KAH7031093.1"/>
    </source>
</evidence>
<reference evidence="26" key="1">
    <citation type="journal article" date="2021" name="Nat. Commun.">
        <title>Genetic determinants of endophytism in the Arabidopsis root mycobiome.</title>
        <authorList>
            <person name="Mesny F."/>
            <person name="Miyauchi S."/>
            <person name="Thiergart T."/>
            <person name="Pickel B."/>
            <person name="Atanasova L."/>
            <person name="Karlsson M."/>
            <person name="Huettel B."/>
            <person name="Barry K.W."/>
            <person name="Haridas S."/>
            <person name="Chen C."/>
            <person name="Bauer D."/>
            <person name="Andreopoulos W."/>
            <person name="Pangilinan J."/>
            <person name="LaButti K."/>
            <person name="Riley R."/>
            <person name="Lipzen A."/>
            <person name="Clum A."/>
            <person name="Drula E."/>
            <person name="Henrissat B."/>
            <person name="Kohler A."/>
            <person name="Grigoriev I.V."/>
            <person name="Martin F.M."/>
            <person name="Hacquard S."/>
        </authorList>
    </citation>
    <scope>NUCLEOTIDE SEQUENCE</scope>
    <source>
        <strain evidence="26">MPI-CAGE-CH-0230</strain>
    </source>
</reference>
<evidence type="ECO:0000256" key="18">
    <source>
        <dbReference type="ARBA" id="ARBA00023326"/>
    </source>
</evidence>
<evidence type="ECO:0000256" key="14">
    <source>
        <dbReference type="ARBA" id="ARBA00023180"/>
    </source>
</evidence>
<dbReference type="GeneID" id="70189793"/>
<name>A0A9P8Y717_9PEZI</name>
<feature type="compositionally biased region" description="Low complexity" evidence="23">
    <location>
        <begin position="320"/>
        <end position="404"/>
    </location>
</feature>
<keyword evidence="24" id="KW-0812">Transmembrane</keyword>
<comment type="subcellular location">
    <subcellularLocation>
        <location evidence="3">Cell membrane</location>
        <topology evidence="3">Lipid-anchor</topology>
        <topology evidence="3">GPI-anchor</topology>
    </subcellularLocation>
    <subcellularLocation>
        <location evidence="2">Secreted</location>
        <location evidence="2">Cell wall</location>
    </subcellularLocation>
</comment>
<dbReference type="OrthoDB" id="77201at2759"/>
<dbReference type="SUPFAM" id="SSF51445">
    <property type="entry name" value="(Trans)glycosidases"/>
    <property type="match status" value="1"/>
</dbReference>
<evidence type="ECO:0000313" key="27">
    <source>
        <dbReference type="Proteomes" id="UP000756346"/>
    </source>
</evidence>
<evidence type="ECO:0000256" key="15">
    <source>
        <dbReference type="ARBA" id="ARBA00023277"/>
    </source>
</evidence>
<dbReference type="GO" id="GO:0000272">
    <property type="term" value="P:polysaccharide catabolic process"/>
    <property type="evidence" value="ECO:0007669"/>
    <property type="project" value="UniProtKB-KW"/>
</dbReference>
<feature type="compositionally biased region" description="Gly residues" evidence="23">
    <location>
        <begin position="405"/>
        <end position="425"/>
    </location>
</feature>
<evidence type="ECO:0000256" key="11">
    <source>
        <dbReference type="ARBA" id="ARBA00022729"/>
    </source>
</evidence>
<evidence type="ECO:0000256" key="19">
    <source>
        <dbReference type="ARBA" id="ARBA00025152"/>
    </source>
</evidence>
<dbReference type="Proteomes" id="UP000756346">
    <property type="component" value="Unassembled WGS sequence"/>
</dbReference>
<evidence type="ECO:0000256" key="10">
    <source>
        <dbReference type="ARBA" id="ARBA00022622"/>
    </source>
</evidence>
<feature type="compositionally biased region" description="Low complexity" evidence="23">
    <location>
        <begin position="426"/>
        <end position="444"/>
    </location>
</feature>
<evidence type="ECO:0000256" key="8">
    <source>
        <dbReference type="ARBA" id="ARBA00022512"/>
    </source>
</evidence>
<dbReference type="InterPro" id="IPR050732">
    <property type="entry name" value="Beta-glucan_modifiers"/>
</dbReference>
<keyword evidence="18" id="KW-0624">Polysaccharide degradation</keyword>
<dbReference type="GO" id="GO:0098552">
    <property type="term" value="C:side of membrane"/>
    <property type="evidence" value="ECO:0007669"/>
    <property type="project" value="UniProtKB-KW"/>
</dbReference>
<evidence type="ECO:0000256" key="5">
    <source>
        <dbReference type="ARBA" id="ARBA00012780"/>
    </source>
</evidence>
<dbReference type="RefSeq" id="XP_046012773.1">
    <property type="nucleotide sequence ID" value="XM_046160247.1"/>
</dbReference>
<keyword evidence="14" id="KW-0325">Glycoprotein</keyword>
<sequence length="476" mass="46970">MRTATASASLLALASTAAAIKGFNYGSTFTTGAAKTESDFEAEFRTAAGLDGTSGFTSARLYTMIQAGTTSDPISAIPAALNTGTTLLLGLWASGGETVFANEILALKAAIQQYGSAFANAVDGISVGSEDLYRNSPQGIAAGSFVGANPDVIVNYINQVRDAIAGTALSGAKIGHVDTWTAWVNGSNQAVVNACDWIGQDAYPYFQQENANAIGNNKALFDEALAATTGAVGGKPVWVTETGYPVSGKTVGQAVPSLENAETYWQEVGCPLFQSSNVWWYTLQDAAPATPNPSFGIIGSTLTTTPLYNLTCGAVGGAGSSSSSSSAASSEPTPSSSSIAPSSSAAQSSAGQGSSQAPPATSSVPDSGGSPGGIPSSQIVIESSETVTPSVTTTYPSSAAATPSQGGGTGGGSVSTGGSSIGAGGSSSSATTPSTTASTSAPATVPTLVGGQGRSAVASSATFFAFVVAVVAAVLI</sequence>
<comment type="caution">
    <text evidence="26">The sequence shown here is derived from an EMBL/GenBank/DDBJ whole genome shotgun (WGS) entry which is preliminary data.</text>
</comment>
<dbReference type="GO" id="GO:0009277">
    <property type="term" value="C:fungal-type cell wall"/>
    <property type="evidence" value="ECO:0007669"/>
    <property type="project" value="TreeGrafter"/>
</dbReference>
<keyword evidence="17" id="KW-0961">Cell wall biogenesis/degradation</keyword>
<keyword evidence="13 24" id="KW-0472">Membrane</keyword>
<evidence type="ECO:0000256" key="23">
    <source>
        <dbReference type="SAM" id="MobiDB-lite"/>
    </source>
</evidence>
<evidence type="ECO:0000256" key="4">
    <source>
        <dbReference type="ARBA" id="ARBA00008773"/>
    </source>
</evidence>
<evidence type="ECO:0000256" key="7">
    <source>
        <dbReference type="ARBA" id="ARBA00022475"/>
    </source>
</evidence>
<gene>
    <name evidence="26" type="ORF">B0I36DRAFT_374126</name>
</gene>
<feature type="region of interest" description="Disordered" evidence="23">
    <location>
        <begin position="319"/>
        <end position="444"/>
    </location>
</feature>
<keyword evidence="10" id="KW-0336">GPI-anchor</keyword>
<dbReference type="GO" id="GO:0071555">
    <property type="term" value="P:cell wall organization"/>
    <property type="evidence" value="ECO:0007669"/>
    <property type="project" value="UniProtKB-KW"/>
</dbReference>
<evidence type="ECO:0000256" key="13">
    <source>
        <dbReference type="ARBA" id="ARBA00023136"/>
    </source>
</evidence>
<dbReference type="Gene3D" id="3.20.20.80">
    <property type="entry name" value="Glycosidases"/>
    <property type="match status" value="1"/>
</dbReference>
<evidence type="ECO:0000256" key="25">
    <source>
        <dbReference type="SAM" id="SignalP"/>
    </source>
</evidence>
<evidence type="ECO:0000256" key="3">
    <source>
        <dbReference type="ARBA" id="ARBA00004609"/>
    </source>
</evidence>
<dbReference type="Pfam" id="PF00332">
    <property type="entry name" value="Glyco_hydro_17"/>
    <property type="match status" value="1"/>
</dbReference>
<comment type="catalytic activity">
    <reaction evidence="1">
        <text>Hydrolysis of (1-&gt;3)-beta-D-glucosidic linkages in (1-&gt;3)-beta-D-glucans.</text>
        <dbReference type="EC" id="3.2.1.39"/>
    </reaction>
</comment>
<evidence type="ECO:0000256" key="24">
    <source>
        <dbReference type="SAM" id="Phobius"/>
    </source>
</evidence>
<evidence type="ECO:0000256" key="22">
    <source>
        <dbReference type="RuleBase" id="RU004335"/>
    </source>
</evidence>
<evidence type="ECO:0000256" key="21">
    <source>
        <dbReference type="ARBA" id="ARBA00032906"/>
    </source>
</evidence>
<keyword evidence="9" id="KW-0964">Secreted</keyword>
<dbReference type="PANTHER" id="PTHR16631:SF13">
    <property type="entry name" value="GLUCAN ENDO-1,3-BETA-GLUCOSIDASE EGLC-RELATED"/>
    <property type="match status" value="1"/>
</dbReference>
<protein>
    <recommendedName>
        <fullName evidence="6">Probable glucan endo-1,3-beta-glucosidase eglC</fullName>
        <ecNumber evidence="5">3.2.1.39</ecNumber>
    </recommendedName>
    <alternativeName>
        <fullName evidence="20">Endo-1,3-beta-glucanase eglC</fullName>
    </alternativeName>
    <alternativeName>
        <fullName evidence="21">Laminarinase eglC</fullName>
    </alternativeName>
</protein>
<keyword evidence="8" id="KW-0134">Cell wall</keyword>
<accession>A0A9P8Y717</accession>
<keyword evidence="15" id="KW-0119">Carbohydrate metabolism</keyword>
<evidence type="ECO:0000256" key="20">
    <source>
        <dbReference type="ARBA" id="ARBA00032134"/>
    </source>
</evidence>
<keyword evidence="27" id="KW-1185">Reference proteome</keyword>
<evidence type="ECO:0000256" key="9">
    <source>
        <dbReference type="ARBA" id="ARBA00022525"/>
    </source>
</evidence>
<keyword evidence="11 25" id="KW-0732">Signal</keyword>
<dbReference type="GO" id="GO:0042973">
    <property type="term" value="F:glucan endo-1,3-beta-D-glucosidase activity"/>
    <property type="evidence" value="ECO:0007669"/>
    <property type="project" value="UniProtKB-EC"/>
</dbReference>
<keyword evidence="24" id="KW-1133">Transmembrane helix</keyword>
<dbReference type="GO" id="GO:0005576">
    <property type="term" value="C:extracellular region"/>
    <property type="evidence" value="ECO:0007669"/>
    <property type="project" value="TreeGrafter"/>
</dbReference>
<keyword evidence="12 26" id="KW-0378">Hydrolase</keyword>
<dbReference type="InterPro" id="IPR017853">
    <property type="entry name" value="GH"/>
</dbReference>
<proteinExistence type="inferred from homology"/>
<evidence type="ECO:0000256" key="2">
    <source>
        <dbReference type="ARBA" id="ARBA00004191"/>
    </source>
</evidence>
<dbReference type="GO" id="GO:0009986">
    <property type="term" value="C:cell surface"/>
    <property type="evidence" value="ECO:0007669"/>
    <property type="project" value="TreeGrafter"/>
</dbReference>
<dbReference type="InterPro" id="IPR000490">
    <property type="entry name" value="Glyco_hydro_17"/>
</dbReference>
<feature type="signal peptide" evidence="25">
    <location>
        <begin position="1"/>
        <end position="19"/>
    </location>
</feature>
<evidence type="ECO:0000256" key="17">
    <source>
        <dbReference type="ARBA" id="ARBA00023316"/>
    </source>
</evidence>
<keyword evidence="16" id="KW-0449">Lipoprotein</keyword>
<comment type="similarity">
    <text evidence="4 22">Belongs to the glycosyl hydrolase 17 family.</text>
</comment>
<organism evidence="26 27">
    <name type="scientific">Microdochium trichocladiopsis</name>
    <dbReference type="NCBI Taxonomy" id="1682393"/>
    <lineage>
        <taxon>Eukaryota</taxon>
        <taxon>Fungi</taxon>
        <taxon>Dikarya</taxon>
        <taxon>Ascomycota</taxon>
        <taxon>Pezizomycotina</taxon>
        <taxon>Sordariomycetes</taxon>
        <taxon>Xylariomycetidae</taxon>
        <taxon>Xylariales</taxon>
        <taxon>Microdochiaceae</taxon>
        <taxon>Microdochium</taxon>
    </lineage>
</organism>
<comment type="function">
    <text evidence="19">Glucanases play a role in cell expansion during growth, in cell-cell fusion during mating, and in spore release during sporulation. This enzyme may be involved in beta-glucan degradation and also function biosynthetically as a transglycosylase.</text>
</comment>
<evidence type="ECO:0000256" key="6">
    <source>
        <dbReference type="ARBA" id="ARBA00019762"/>
    </source>
</evidence>
<dbReference type="GO" id="GO:0005886">
    <property type="term" value="C:plasma membrane"/>
    <property type="evidence" value="ECO:0007669"/>
    <property type="project" value="UniProtKB-SubCell"/>
</dbReference>
<evidence type="ECO:0000256" key="1">
    <source>
        <dbReference type="ARBA" id="ARBA00000382"/>
    </source>
</evidence>
<dbReference type="PANTHER" id="PTHR16631">
    <property type="entry name" value="GLUCAN 1,3-BETA-GLUCOSIDASE"/>
    <property type="match status" value="1"/>
</dbReference>
<evidence type="ECO:0000256" key="12">
    <source>
        <dbReference type="ARBA" id="ARBA00022801"/>
    </source>
</evidence>